<dbReference type="Pfam" id="PF24741">
    <property type="entry name" value="AlkZ-rel"/>
    <property type="match status" value="1"/>
</dbReference>
<proteinExistence type="predicted"/>
<keyword evidence="2" id="KW-1185">Reference proteome</keyword>
<dbReference type="EMBL" id="JACJJL010000016">
    <property type="protein sequence ID" value="MBM6662135.1"/>
    <property type="molecule type" value="Genomic_DNA"/>
</dbReference>
<comment type="caution">
    <text evidence="1">The sequence shown here is derived from an EMBL/GenBank/DDBJ whole genome shotgun (WGS) entry which is preliminary data.</text>
</comment>
<dbReference type="RefSeq" id="WP_205110280.1">
    <property type="nucleotide sequence ID" value="NZ_JACJJL010000016.1"/>
</dbReference>
<sequence length="235" mass="26574">MVESQEQLESLIEEWGFMPFFKNGIEGFSIEEQVAPDLLFGEHGEQGAWQWKGPIISHWQCAYGKFFCGKAGFVSLRWLPDFINWRRSLYPIDSMGADANHILDVLVEHESMLSKQLKVASGFTLSRKRTRFNPDDPASPIENRRNGTAFDSLIAALQMGTYVCIADFEYLLSKKGEPYGWGVARYCTPEAMYETDWAEAAGGRTPRQSFDLMAAHMVGLFPEAGKKKIERIIGT</sequence>
<dbReference type="AlphaFoldDB" id="A0A938WP67"/>
<evidence type="ECO:0000313" key="2">
    <source>
        <dbReference type="Proteomes" id="UP000764045"/>
    </source>
</evidence>
<gene>
    <name evidence="1" type="ORF">H6B30_10300</name>
</gene>
<accession>A0A938WP67</accession>
<reference evidence="1 2" key="1">
    <citation type="journal article" date="2021" name="Sci. Rep.">
        <title>The distribution of antibiotic resistance genes in chicken gut microbiota commensals.</title>
        <authorList>
            <person name="Juricova H."/>
            <person name="Matiasovicova J."/>
            <person name="Kubasova T."/>
            <person name="Cejkova D."/>
            <person name="Rychlik I."/>
        </authorList>
    </citation>
    <scope>NUCLEOTIDE SEQUENCE [LARGE SCALE GENOMIC DNA]</scope>
    <source>
        <strain evidence="1 2">An819</strain>
    </source>
</reference>
<protein>
    <submittedName>
        <fullName evidence="1">Uncharacterized protein</fullName>
    </submittedName>
</protein>
<organism evidence="1 2">
    <name type="scientific">Marseilla massiliensis</name>
    <dbReference type="NCBI Taxonomy" id="1841864"/>
    <lineage>
        <taxon>Bacteria</taxon>
        <taxon>Pseudomonadati</taxon>
        <taxon>Bacteroidota</taxon>
        <taxon>Bacteroidia</taxon>
        <taxon>Bacteroidales</taxon>
        <taxon>Prevotellaceae</taxon>
        <taxon>Marseilla</taxon>
    </lineage>
</organism>
<evidence type="ECO:0000313" key="1">
    <source>
        <dbReference type="EMBL" id="MBM6662135.1"/>
    </source>
</evidence>
<name>A0A938WP67_9BACT</name>
<dbReference type="InterPro" id="IPR056298">
    <property type="entry name" value="AlkZ-rel"/>
</dbReference>
<dbReference type="Proteomes" id="UP000764045">
    <property type="component" value="Unassembled WGS sequence"/>
</dbReference>